<dbReference type="PhylomeDB" id="Q88F71"/>
<dbReference type="STRING" id="160488.PP_4227"/>
<reference evidence="2 3" key="1">
    <citation type="journal article" date="2002" name="Environ. Microbiol.">
        <title>Complete genome sequence and comparative analysis of the metabolically versatile Pseudomonas putida KT2440.</title>
        <authorList>
            <person name="Nelson K.E."/>
            <person name="Weinel C."/>
            <person name="Paulsen I.T."/>
            <person name="Dodson R.J."/>
            <person name="Hilbert H."/>
            <person name="Martins dos Santos V.A."/>
            <person name="Fouts D.E."/>
            <person name="Gill S.R."/>
            <person name="Pop M."/>
            <person name="Holmes M."/>
            <person name="Brinkac L."/>
            <person name="Beanan M."/>
            <person name="DeBoy R.T."/>
            <person name="Daugherty S."/>
            <person name="Kolonay J."/>
            <person name="Madupu R."/>
            <person name="Nelson W."/>
            <person name="White O."/>
            <person name="Peterson J."/>
            <person name="Khouri H."/>
            <person name="Hance I."/>
            <person name="Chris Lee P."/>
            <person name="Holtzapple E."/>
            <person name="Scanlan D."/>
            <person name="Tran K."/>
            <person name="Moazzez A."/>
            <person name="Utterback T."/>
            <person name="Rizzo M."/>
            <person name="Lee K."/>
            <person name="Kosack D."/>
            <person name="Moestl D."/>
            <person name="Wedler H."/>
            <person name="Lauber J."/>
            <person name="Stjepandic D."/>
            <person name="Hoheisel J."/>
            <person name="Straetz M."/>
            <person name="Heim S."/>
            <person name="Kiewitz C."/>
            <person name="Eisen J.A."/>
            <person name="Timmis K.N."/>
            <person name="Dusterhoft A."/>
            <person name="Tummler B."/>
            <person name="Fraser C.M."/>
        </authorList>
    </citation>
    <scope>NUCLEOTIDE SEQUENCE [LARGE SCALE GENOMIC DNA]</scope>
    <source>
        <strain evidence="3">ATCC 47054 / DSM 6125 / CFBP 8728 / NCIMB 11950 / KT2440</strain>
    </source>
</reference>
<organism evidence="2 3">
    <name type="scientific">Pseudomonas putida (strain ATCC 47054 / DSM 6125 / CFBP 8728 / NCIMB 11950 / KT2440)</name>
    <dbReference type="NCBI Taxonomy" id="160488"/>
    <lineage>
        <taxon>Bacteria</taxon>
        <taxon>Pseudomonadati</taxon>
        <taxon>Pseudomonadota</taxon>
        <taxon>Gammaproteobacteria</taxon>
        <taxon>Pseudomonadales</taxon>
        <taxon>Pseudomonadaceae</taxon>
        <taxon>Pseudomonas</taxon>
    </lineage>
</organism>
<protein>
    <submittedName>
        <fullName evidence="2">Uncharacterized protein</fullName>
    </submittedName>
</protein>
<dbReference type="OrthoDB" id="9809766at2"/>
<accession>Q88F71</accession>
<sequence>MPNFGDFSAASLMLASLFRHCLRVRLSLILDSAFVIIWALAAAWMLRDLRQQMMFSLDQRLAASARMVAGLIDQLPQPLTAKGGEAHFSADQFSVPDGMACQVSSLRGEILASNHKHDGVMDAGTKPCISSAAFSRPILCLEVRKAIGFEGGDLCK</sequence>
<dbReference type="PATRIC" id="fig|160488.4.peg.4496"/>
<keyword evidence="3" id="KW-1185">Reference proteome</keyword>
<dbReference type="KEGG" id="ppu:PP_4227"/>
<evidence type="ECO:0000256" key="1">
    <source>
        <dbReference type="SAM" id="Phobius"/>
    </source>
</evidence>
<gene>
    <name evidence="2" type="ordered locus">PP_4227</name>
</gene>
<dbReference type="Proteomes" id="UP000000556">
    <property type="component" value="Chromosome"/>
</dbReference>
<dbReference type="eggNOG" id="COG0642">
    <property type="taxonomic scope" value="Bacteria"/>
</dbReference>
<dbReference type="HOGENOM" id="CLU_1685078_0_0_6"/>
<dbReference type="AlphaFoldDB" id="Q88F71"/>
<dbReference type="PaxDb" id="160488-PP_4227"/>
<dbReference type="BioCyc" id="PPUT160488:G1G01-4497-MONOMER"/>
<evidence type="ECO:0000313" key="2">
    <source>
        <dbReference type="EMBL" id="AAN69808.1"/>
    </source>
</evidence>
<keyword evidence="1" id="KW-0472">Membrane</keyword>
<evidence type="ECO:0000313" key="3">
    <source>
        <dbReference type="Proteomes" id="UP000000556"/>
    </source>
</evidence>
<proteinExistence type="predicted"/>
<reference evidence="2 3" key="2">
    <citation type="journal article" date="2016" name="Environ. Microbiol.">
        <title>The revisited genome of Pseudomonas putida KT2440 enlightens its value as a robust metabolic chassis.</title>
        <authorList>
            <person name="Belda E."/>
            <person name="van Heck R.G."/>
            <person name="Lopez-Sanchez M.J."/>
            <person name="Cruveiller S."/>
            <person name="Barbe V."/>
            <person name="Fraser C."/>
            <person name="Klenk H.P."/>
            <person name="Petersen J."/>
            <person name="Morgat A."/>
            <person name="Nikel P.I."/>
            <person name="Vallenet D."/>
            <person name="Rouy Z."/>
            <person name="Sekowska A."/>
            <person name="Martins Dos Santos V.A."/>
            <person name="de Lorenzo V."/>
            <person name="Danchin A."/>
            <person name="Medigue C."/>
        </authorList>
    </citation>
    <scope>NUCLEOTIDE SEQUENCE [LARGE SCALE GENOMIC DNA]</scope>
    <source>
        <strain evidence="3">ATCC 47054 / DSM 6125 / CFBP 8728 / NCIMB 11950 / KT2440</strain>
    </source>
</reference>
<keyword evidence="1" id="KW-1133">Transmembrane helix</keyword>
<dbReference type="EMBL" id="AE015451">
    <property type="protein sequence ID" value="AAN69808.1"/>
    <property type="molecule type" value="Genomic_DNA"/>
</dbReference>
<feature type="transmembrane region" description="Helical" evidence="1">
    <location>
        <begin position="26"/>
        <end position="46"/>
    </location>
</feature>
<keyword evidence="1" id="KW-0812">Transmembrane</keyword>
<name>Q88F71_PSEPK</name>